<evidence type="ECO:0000313" key="2">
    <source>
        <dbReference type="Proteomes" id="UP001159363"/>
    </source>
</evidence>
<accession>A0ABQ9HTG3</accession>
<name>A0ABQ9HTG3_9NEOP</name>
<evidence type="ECO:0000313" key="1">
    <source>
        <dbReference type="EMBL" id="KAJ8887138.1"/>
    </source>
</evidence>
<dbReference type="EMBL" id="JARBHB010000004">
    <property type="protein sequence ID" value="KAJ8887138.1"/>
    <property type="molecule type" value="Genomic_DNA"/>
</dbReference>
<feature type="non-terminal residue" evidence="1">
    <location>
        <position position="62"/>
    </location>
</feature>
<comment type="caution">
    <text evidence="1">The sequence shown here is derived from an EMBL/GenBank/DDBJ whole genome shotgun (WGS) entry which is preliminary data.</text>
</comment>
<proteinExistence type="predicted"/>
<dbReference type="Proteomes" id="UP001159363">
    <property type="component" value="Chromosome X"/>
</dbReference>
<protein>
    <submittedName>
        <fullName evidence="1">Uncharacterized protein</fullName>
    </submittedName>
</protein>
<sequence>MMNRFLQHAQKQHIYLRMTGGYFAVFHAYPDQQLLQCWRYLCVYKKEISFPRLNPKPEVYYM</sequence>
<organism evidence="1 2">
    <name type="scientific">Dryococelus australis</name>
    <dbReference type="NCBI Taxonomy" id="614101"/>
    <lineage>
        <taxon>Eukaryota</taxon>
        <taxon>Metazoa</taxon>
        <taxon>Ecdysozoa</taxon>
        <taxon>Arthropoda</taxon>
        <taxon>Hexapoda</taxon>
        <taxon>Insecta</taxon>
        <taxon>Pterygota</taxon>
        <taxon>Neoptera</taxon>
        <taxon>Polyneoptera</taxon>
        <taxon>Phasmatodea</taxon>
        <taxon>Verophasmatodea</taxon>
        <taxon>Anareolatae</taxon>
        <taxon>Phasmatidae</taxon>
        <taxon>Eurycanthinae</taxon>
        <taxon>Dryococelus</taxon>
    </lineage>
</organism>
<reference evidence="1 2" key="1">
    <citation type="submission" date="2023-02" db="EMBL/GenBank/DDBJ databases">
        <title>LHISI_Scaffold_Assembly.</title>
        <authorList>
            <person name="Stuart O.P."/>
            <person name="Cleave R."/>
            <person name="Magrath M.J.L."/>
            <person name="Mikheyev A.S."/>
        </authorList>
    </citation>
    <scope>NUCLEOTIDE SEQUENCE [LARGE SCALE GENOMIC DNA]</scope>
    <source>
        <strain evidence="1">Daus_M_001</strain>
        <tissue evidence="1">Leg muscle</tissue>
    </source>
</reference>
<gene>
    <name evidence="1" type="ORF">PR048_013353</name>
</gene>
<keyword evidence="2" id="KW-1185">Reference proteome</keyword>